<dbReference type="PROSITE" id="PS50967">
    <property type="entry name" value="HRDC"/>
    <property type="match status" value="1"/>
</dbReference>
<keyword evidence="6" id="KW-1185">Reference proteome</keyword>
<dbReference type="InterPro" id="IPR010997">
    <property type="entry name" value="HRDC-like_sf"/>
</dbReference>
<dbReference type="SMART" id="SM00474">
    <property type="entry name" value="35EXOc"/>
    <property type="match status" value="1"/>
</dbReference>
<sequence length="675" mass="75268">MPAPGLIGTAVDDEPSHDTTGTKSAETIQWPLAYRIQPPSTEQRSLQAYSFESQRPPPRRWWSHNLYRGPQNKEVQILYSRTKAQSEVFARQFLNESVVGFDMEWPWNDYKKHDLQNKIGLIQVATEDKIALFHIGLHAGTTVDEIIAPSLKQLIESPTISKLGVSILHADFSRLRKYFRLNPKGAFELSHLYRLVKFGGRKPDLVSTKLVSLAQLVEDQLGHPLWKGDVRTSNWSKPLSQEQIKYAAGDAYAGYMLYHCMNFKRLHMRPVPPIPIHADRYLSYKMSGITPIRLAESPDAPPLTTSEEFFGVEMMDSVPAKTRTQAQKTQTTKPKVPVEPLDDLSQALYDELVQCRATLAKKAAIPAYQIASNSMLNALARERPLNASSMLLLKGIGSVHQQKFGDTWLEVITRFVTTNNSKPLASASSRIPTETSSIPPEEPAANPPRTPRRARKRGQMAGQDSTDSSPAFGTPPSRTPELHTGLSFTMAETRIVGEGNDSEETTISFNSQDTLPDLDFGSQPRRTSPRLKRKRDESPTRDAVHSASQQLQQLTQPDENTLQSPSATTTSKVQSDQIHQISPVKPPTEPPTLELKIARNKLMAFSRRVTCKLTSRPPNAPPIVTEHTLDLIIKTAPRTQDDLERIPGIDSFLLACEQTATDLLASIIRFAPAQS</sequence>
<feature type="compositionally biased region" description="Pro residues" evidence="3">
    <location>
        <begin position="440"/>
        <end position="449"/>
    </location>
</feature>
<accession>A0A9W8YH24</accession>
<evidence type="ECO:0000256" key="3">
    <source>
        <dbReference type="SAM" id="MobiDB-lite"/>
    </source>
</evidence>
<organism evidence="5 6">
    <name type="scientific">Neocucurbitaria cava</name>
    <dbReference type="NCBI Taxonomy" id="798079"/>
    <lineage>
        <taxon>Eukaryota</taxon>
        <taxon>Fungi</taxon>
        <taxon>Dikarya</taxon>
        <taxon>Ascomycota</taxon>
        <taxon>Pezizomycotina</taxon>
        <taxon>Dothideomycetes</taxon>
        <taxon>Pleosporomycetidae</taxon>
        <taxon>Pleosporales</taxon>
        <taxon>Pleosporineae</taxon>
        <taxon>Cucurbitariaceae</taxon>
        <taxon>Neocucurbitaria</taxon>
    </lineage>
</organism>
<evidence type="ECO:0000313" key="5">
    <source>
        <dbReference type="EMBL" id="KAJ4377581.1"/>
    </source>
</evidence>
<comment type="caution">
    <text evidence="5">The sequence shown here is derived from an EMBL/GenBank/DDBJ whole genome shotgun (WGS) entry which is preliminary data.</text>
</comment>
<dbReference type="PANTHER" id="PTHR13620:SF104">
    <property type="entry name" value="EXONUCLEASE 3'-5' DOMAIN-CONTAINING PROTEIN 2"/>
    <property type="match status" value="1"/>
</dbReference>
<feature type="compositionally biased region" description="Polar residues" evidence="3">
    <location>
        <begin position="505"/>
        <end position="514"/>
    </location>
</feature>
<feature type="region of interest" description="Disordered" evidence="3">
    <location>
        <begin position="502"/>
        <end position="591"/>
    </location>
</feature>
<feature type="domain" description="HRDC" evidence="4">
    <location>
        <begin position="342"/>
        <end position="422"/>
    </location>
</feature>
<dbReference type="InterPro" id="IPR002121">
    <property type="entry name" value="HRDC_dom"/>
</dbReference>
<dbReference type="GO" id="GO:0008408">
    <property type="term" value="F:3'-5' exonuclease activity"/>
    <property type="evidence" value="ECO:0007669"/>
    <property type="project" value="InterPro"/>
</dbReference>
<dbReference type="GO" id="GO:0005737">
    <property type="term" value="C:cytoplasm"/>
    <property type="evidence" value="ECO:0007669"/>
    <property type="project" value="TreeGrafter"/>
</dbReference>
<dbReference type="GO" id="GO:0006139">
    <property type="term" value="P:nucleobase-containing compound metabolic process"/>
    <property type="evidence" value="ECO:0007669"/>
    <property type="project" value="InterPro"/>
</dbReference>
<dbReference type="GO" id="GO:0005634">
    <property type="term" value="C:nucleus"/>
    <property type="evidence" value="ECO:0007669"/>
    <property type="project" value="TreeGrafter"/>
</dbReference>
<dbReference type="EMBL" id="JAPEUY010000001">
    <property type="protein sequence ID" value="KAJ4377581.1"/>
    <property type="molecule type" value="Genomic_DNA"/>
</dbReference>
<dbReference type="Gene3D" id="1.10.150.80">
    <property type="entry name" value="HRDC domain"/>
    <property type="match status" value="1"/>
</dbReference>
<evidence type="ECO:0000256" key="2">
    <source>
        <dbReference type="ARBA" id="ARBA00022801"/>
    </source>
</evidence>
<name>A0A9W8YH24_9PLEO</name>
<reference evidence="5" key="1">
    <citation type="submission" date="2022-10" db="EMBL/GenBank/DDBJ databases">
        <title>Tapping the CABI collections for fungal endophytes: first genome assemblies for Collariella, Neodidymelliopsis, Ascochyta clinopodiicola, Didymella pomorum, Didymosphaeria variabile, Neocosmospora piperis and Neocucurbitaria cava.</title>
        <authorList>
            <person name="Hill R."/>
        </authorList>
    </citation>
    <scope>NUCLEOTIDE SEQUENCE</scope>
    <source>
        <strain evidence="5">IMI 356814</strain>
    </source>
</reference>
<feature type="compositionally biased region" description="Polar residues" evidence="3">
    <location>
        <begin position="18"/>
        <end position="27"/>
    </location>
</feature>
<keyword evidence="2" id="KW-0378">Hydrolase</keyword>
<dbReference type="InterPro" id="IPR051132">
    <property type="entry name" value="3-5_Exonuclease_domain"/>
</dbReference>
<dbReference type="FunFam" id="3.30.420.10:FF:000100">
    <property type="entry name" value="3'-5' exonuclease/helicase (Wrn), putative"/>
    <property type="match status" value="1"/>
</dbReference>
<dbReference type="SUPFAM" id="SSF53098">
    <property type="entry name" value="Ribonuclease H-like"/>
    <property type="match status" value="1"/>
</dbReference>
<dbReference type="InterPro" id="IPR012337">
    <property type="entry name" value="RNaseH-like_sf"/>
</dbReference>
<dbReference type="AlphaFoldDB" id="A0A9W8YH24"/>
<dbReference type="Gene3D" id="3.30.420.10">
    <property type="entry name" value="Ribonuclease H-like superfamily/Ribonuclease H"/>
    <property type="match status" value="1"/>
</dbReference>
<feature type="region of interest" description="Disordered" evidence="3">
    <location>
        <begin position="1"/>
        <end position="28"/>
    </location>
</feature>
<dbReference type="InterPro" id="IPR044876">
    <property type="entry name" value="HRDC_dom_sf"/>
</dbReference>
<proteinExistence type="predicted"/>
<dbReference type="SUPFAM" id="SSF47819">
    <property type="entry name" value="HRDC-like"/>
    <property type="match status" value="1"/>
</dbReference>
<dbReference type="InterPro" id="IPR036397">
    <property type="entry name" value="RNaseH_sf"/>
</dbReference>
<dbReference type="SMART" id="SM00341">
    <property type="entry name" value="HRDC"/>
    <property type="match status" value="1"/>
</dbReference>
<dbReference type="CDD" id="cd06141">
    <property type="entry name" value="WRN_exo"/>
    <property type="match status" value="1"/>
</dbReference>
<dbReference type="PANTHER" id="PTHR13620">
    <property type="entry name" value="3-5 EXONUCLEASE"/>
    <property type="match status" value="1"/>
</dbReference>
<dbReference type="OrthoDB" id="1920326at2759"/>
<evidence type="ECO:0000259" key="4">
    <source>
        <dbReference type="PROSITE" id="PS50967"/>
    </source>
</evidence>
<feature type="region of interest" description="Disordered" evidence="3">
    <location>
        <begin position="422"/>
        <end position="486"/>
    </location>
</feature>
<feature type="compositionally biased region" description="Polar residues" evidence="3">
    <location>
        <begin position="546"/>
        <end position="580"/>
    </location>
</feature>
<dbReference type="Pfam" id="PF00570">
    <property type="entry name" value="HRDC"/>
    <property type="match status" value="1"/>
</dbReference>
<keyword evidence="1" id="KW-0540">Nuclease</keyword>
<feature type="compositionally biased region" description="Polar residues" evidence="3">
    <location>
        <begin position="462"/>
        <end position="471"/>
    </location>
</feature>
<dbReference type="GO" id="GO:0003676">
    <property type="term" value="F:nucleic acid binding"/>
    <property type="evidence" value="ECO:0007669"/>
    <property type="project" value="InterPro"/>
</dbReference>
<dbReference type="InterPro" id="IPR002562">
    <property type="entry name" value="3'-5'_exonuclease_dom"/>
</dbReference>
<protein>
    <recommendedName>
        <fullName evidence="4">HRDC domain-containing protein</fullName>
    </recommendedName>
</protein>
<evidence type="ECO:0000256" key="1">
    <source>
        <dbReference type="ARBA" id="ARBA00022722"/>
    </source>
</evidence>
<dbReference type="Pfam" id="PF01612">
    <property type="entry name" value="DNA_pol_A_exo1"/>
    <property type="match status" value="1"/>
</dbReference>
<dbReference type="Proteomes" id="UP001140560">
    <property type="component" value="Unassembled WGS sequence"/>
</dbReference>
<feature type="compositionally biased region" description="Basic and acidic residues" evidence="3">
    <location>
        <begin position="534"/>
        <end position="544"/>
    </location>
</feature>
<evidence type="ECO:0000313" key="6">
    <source>
        <dbReference type="Proteomes" id="UP001140560"/>
    </source>
</evidence>
<dbReference type="GO" id="GO:0000166">
    <property type="term" value="F:nucleotide binding"/>
    <property type="evidence" value="ECO:0007669"/>
    <property type="project" value="InterPro"/>
</dbReference>
<gene>
    <name evidence="5" type="ORF">N0V83_000408</name>
</gene>